<feature type="region of interest" description="Disordered" evidence="1">
    <location>
        <begin position="570"/>
        <end position="595"/>
    </location>
</feature>
<organism evidence="4 5">
    <name type="scientific">Thermodesulfitimonas autotrophica</name>
    <dbReference type="NCBI Taxonomy" id="1894989"/>
    <lineage>
        <taxon>Bacteria</taxon>
        <taxon>Bacillati</taxon>
        <taxon>Bacillota</taxon>
        <taxon>Clostridia</taxon>
        <taxon>Thermoanaerobacterales</taxon>
        <taxon>Thermoanaerobacteraceae</taxon>
        <taxon>Thermodesulfitimonas</taxon>
    </lineage>
</organism>
<dbReference type="InterPro" id="IPR012854">
    <property type="entry name" value="Cu_amine_oxidase-like_N"/>
</dbReference>
<keyword evidence="2" id="KW-0732">Signal</keyword>
<evidence type="ECO:0000256" key="2">
    <source>
        <dbReference type="SAM" id="SignalP"/>
    </source>
</evidence>
<dbReference type="OrthoDB" id="2023214at2"/>
<dbReference type="Pfam" id="PF07833">
    <property type="entry name" value="Cu_amine_oxidN1"/>
    <property type="match status" value="1"/>
</dbReference>
<evidence type="ECO:0000256" key="1">
    <source>
        <dbReference type="SAM" id="MobiDB-lite"/>
    </source>
</evidence>
<dbReference type="InterPro" id="IPR036582">
    <property type="entry name" value="Mao_N_sf"/>
</dbReference>
<evidence type="ECO:0000313" key="4">
    <source>
        <dbReference type="EMBL" id="RPF46855.1"/>
    </source>
</evidence>
<dbReference type="Gene3D" id="3.30.457.10">
    <property type="entry name" value="Copper amine oxidase-like, N-terminal domain"/>
    <property type="match status" value="2"/>
</dbReference>
<accession>A0A3N5BM82</accession>
<dbReference type="AlphaFoldDB" id="A0A3N5BM82"/>
<sequence>MKKSCLHLLLVIFAVGIYSVFAFGSAAFAATSNSALWCPNVAPETTTQLGTLRMYESAAGSIKDGDWVTISLPSYIELQKFRIKTTGLIAVSSVTVEVYDNGFAVSSVPGEVYAFGQEAPLKAGELNIAVLSKGSFNLIVKKAWDPLTTSSLTAVVIWDQVYIKPVTPEELESSDIKVTLDAPTTAGFSSGTVTVGKLLTAGGSSITAAAATEISDAGGQIADITLKEDFAGALKANAADFPQGNTVKLVLSPGFTWDAVTLIPQGGFTGGSVESAVYTEKDGCSALYLKINVASSGSPGQLVIKASVKANEPFATARDVKVTYGGTNPGAGGEKVAEVTAAKYLVSGLSAAAKSTLDVVAGRLNQQIGNFTVTEGMKGDLAQGRLLSLTLPEGAKWNRLPTVVREAGNGQLAYHSTRDEGRTLVYSVSQAGTSRTVFCFKNATVDLAVYVPEELTVTVKGPGLSQSVTVANVQAPVTLTPAGGTVRIGLAAQPVGAITIQENVVGALRARDAAGNRAVLKLTLPSGVRFSAKPTVAVTAGDLELDTTGIKLEDDDRTLTIPVKLSSATPVEKPVAGGEQATTEETAQEETTTEAAYEQTGSTVVVDNILLTLDRTVPVGPVTCEVSGSALSETETLFSSSLNKLSCVLAACLTPAPVAIRAEAVFTIGSTKYRVGSEEKEMEVAPYIKNGRTYAPVRYLSYAAGIGDDQIIWDGTNRTVTIFAGKRVVQFKLGAKYYLLNGVPVSIDAAPEIVNGRTMLPYRFVAQALGFKAEWDGAKQQVTIR</sequence>
<dbReference type="SUPFAM" id="SSF55383">
    <property type="entry name" value="Copper amine oxidase, domain N"/>
    <property type="match status" value="2"/>
</dbReference>
<evidence type="ECO:0000259" key="3">
    <source>
        <dbReference type="Pfam" id="PF07833"/>
    </source>
</evidence>
<name>A0A3N5BM82_9THEO</name>
<evidence type="ECO:0000313" key="5">
    <source>
        <dbReference type="Proteomes" id="UP000282654"/>
    </source>
</evidence>
<dbReference type="EMBL" id="RKRE01000002">
    <property type="protein sequence ID" value="RPF46855.1"/>
    <property type="molecule type" value="Genomic_DNA"/>
</dbReference>
<feature type="domain" description="Copper amine oxidase-like N-terminal" evidence="3">
    <location>
        <begin position="677"/>
        <end position="784"/>
    </location>
</feature>
<keyword evidence="5" id="KW-1185">Reference proteome</keyword>
<dbReference type="RefSeq" id="WP_123929249.1">
    <property type="nucleotide sequence ID" value="NZ_RKRE01000002.1"/>
</dbReference>
<proteinExistence type="predicted"/>
<feature type="signal peptide" evidence="2">
    <location>
        <begin position="1"/>
        <end position="29"/>
    </location>
</feature>
<reference evidence="4 5" key="1">
    <citation type="submission" date="2018-11" db="EMBL/GenBank/DDBJ databases">
        <title>Genomic Encyclopedia of Type Strains, Phase IV (KMG-IV): sequencing the most valuable type-strain genomes for metagenomic binning, comparative biology and taxonomic classification.</title>
        <authorList>
            <person name="Goeker M."/>
        </authorList>
    </citation>
    <scope>NUCLEOTIDE SEQUENCE [LARGE SCALE GENOMIC DNA]</scope>
    <source>
        <strain evidence="4 5">DSM 102936</strain>
    </source>
</reference>
<dbReference type="Proteomes" id="UP000282654">
    <property type="component" value="Unassembled WGS sequence"/>
</dbReference>
<protein>
    <submittedName>
        <fullName evidence="4">Copper amine oxidase-like protein</fullName>
    </submittedName>
</protein>
<feature type="compositionally biased region" description="Low complexity" evidence="1">
    <location>
        <begin position="576"/>
        <end position="585"/>
    </location>
</feature>
<feature type="chain" id="PRO_5018030027" evidence="2">
    <location>
        <begin position="30"/>
        <end position="785"/>
    </location>
</feature>
<comment type="caution">
    <text evidence="4">The sequence shown here is derived from an EMBL/GenBank/DDBJ whole genome shotgun (WGS) entry which is preliminary data.</text>
</comment>
<gene>
    <name evidence="4" type="ORF">EDD75_1116</name>
</gene>